<dbReference type="Gene3D" id="1.10.530.10">
    <property type="match status" value="1"/>
</dbReference>
<dbReference type="EMBL" id="CAJNOG010006682">
    <property type="protein sequence ID" value="CAF1561711.1"/>
    <property type="molecule type" value="Genomic_DNA"/>
</dbReference>
<dbReference type="Proteomes" id="UP000663845">
    <property type="component" value="Unassembled WGS sequence"/>
</dbReference>
<protein>
    <submittedName>
        <fullName evidence="1">Uncharacterized protein</fullName>
    </submittedName>
</protein>
<evidence type="ECO:0000313" key="1">
    <source>
        <dbReference type="EMBL" id="CAF1561711.1"/>
    </source>
</evidence>
<sequence length="45" mass="4882">TTRIINGNLECNNGSEAANQQTRVATYERIRSCFGLGPPTINPTC</sequence>
<gene>
    <name evidence="1" type="ORF">JYZ213_LOCUS46920</name>
</gene>
<name>A0A815XS55_9BILA</name>
<reference evidence="1" key="1">
    <citation type="submission" date="2021-02" db="EMBL/GenBank/DDBJ databases">
        <authorList>
            <person name="Nowell W R."/>
        </authorList>
    </citation>
    <scope>NUCLEOTIDE SEQUENCE</scope>
</reference>
<evidence type="ECO:0000313" key="2">
    <source>
        <dbReference type="Proteomes" id="UP000663845"/>
    </source>
</evidence>
<feature type="non-terminal residue" evidence="1">
    <location>
        <position position="1"/>
    </location>
</feature>
<organism evidence="1 2">
    <name type="scientific">Adineta steineri</name>
    <dbReference type="NCBI Taxonomy" id="433720"/>
    <lineage>
        <taxon>Eukaryota</taxon>
        <taxon>Metazoa</taxon>
        <taxon>Spiralia</taxon>
        <taxon>Gnathifera</taxon>
        <taxon>Rotifera</taxon>
        <taxon>Eurotatoria</taxon>
        <taxon>Bdelloidea</taxon>
        <taxon>Adinetida</taxon>
        <taxon>Adinetidae</taxon>
        <taxon>Adineta</taxon>
    </lineage>
</organism>
<dbReference type="AlphaFoldDB" id="A0A815XS55"/>
<dbReference type="SUPFAM" id="SSF53955">
    <property type="entry name" value="Lysozyme-like"/>
    <property type="match status" value="1"/>
</dbReference>
<comment type="caution">
    <text evidence="1">The sequence shown here is derived from an EMBL/GenBank/DDBJ whole genome shotgun (WGS) entry which is preliminary data.</text>
</comment>
<proteinExistence type="predicted"/>
<dbReference type="InterPro" id="IPR023346">
    <property type="entry name" value="Lysozyme-like_dom_sf"/>
</dbReference>
<accession>A0A815XS55</accession>